<dbReference type="GO" id="GO:0010256">
    <property type="term" value="P:endomembrane system organization"/>
    <property type="evidence" value="ECO:0007669"/>
    <property type="project" value="UniProtKB-ARBA"/>
</dbReference>
<feature type="compositionally biased region" description="Basic and acidic residues" evidence="5">
    <location>
        <begin position="323"/>
        <end position="333"/>
    </location>
</feature>
<dbReference type="Pfam" id="PF01369">
    <property type="entry name" value="Sec7"/>
    <property type="match status" value="1"/>
</dbReference>
<dbReference type="FunFam" id="1.10.1000.11:FF:000007">
    <property type="entry name" value="Golgi-specific brefeldin A-resistance guanine nucleotide exchange factor 1"/>
    <property type="match status" value="1"/>
</dbReference>
<dbReference type="SMART" id="SM00222">
    <property type="entry name" value="Sec7"/>
    <property type="match status" value="1"/>
</dbReference>
<dbReference type="Gene3D" id="1.10.220.20">
    <property type="match status" value="1"/>
</dbReference>
<dbReference type="InterPro" id="IPR056604">
    <property type="entry name" value="GBF1-like_TPR"/>
</dbReference>
<feature type="region of interest" description="Disordered" evidence="5">
    <location>
        <begin position="215"/>
        <end position="286"/>
    </location>
</feature>
<feature type="region of interest" description="Disordered" evidence="5">
    <location>
        <begin position="323"/>
        <end position="373"/>
    </location>
</feature>
<dbReference type="GO" id="GO:0005085">
    <property type="term" value="F:guanyl-nucleotide exchange factor activity"/>
    <property type="evidence" value="ECO:0007669"/>
    <property type="project" value="InterPro"/>
</dbReference>
<evidence type="ECO:0000259" key="7">
    <source>
        <dbReference type="PROSITE" id="PS50190"/>
    </source>
</evidence>
<feature type="region of interest" description="Disordered" evidence="5">
    <location>
        <begin position="1489"/>
        <end position="1546"/>
    </location>
</feature>
<evidence type="ECO:0000256" key="4">
    <source>
        <dbReference type="ARBA" id="ARBA00023034"/>
    </source>
</evidence>
<evidence type="ECO:0000256" key="1">
    <source>
        <dbReference type="ARBA" id="ARBA00004222"/>
    </source>
</evidence>
<keyword evidence="6" id="KW-1133">Transmembrane helix</keyword>
<comment type="caution">
    <text evidence="8">The sequence shown here is derived from an EMBL/GenBank/DDBJ whole genome shotgun (WGS) entry which is preliminary data.</text>
</comment>
<dbReference type="InterPro" id="IPR016024">
    <property type="entry name" value="ARM-type_fold"/>
</dbReference>
<keyword evidence="9" id="KW-1185">Reference proteome</keyword>
<dbReference type="PROSITE" id="PS50190">
    <property type="entry name" value="SEC7"/>
    <property type="match status" value="1"/>
</dbReference>
<evidence type="ECO:0000256" key="6">
    <source>
        <dbReference type="SAM" id="Phobius"/>
    </source>
</evidence>
<feature type="region of interest" description="Disordered" evidence="5">
    <location>
        <begin position="392"/>
        <end position="416"/>
    </location>
</feature>
<dbReference type="InterPro" id="IPR032691">
    <property type="entry name" value="Mon2/Sec7/BIG1-like_HUS"/>
</dbReference>
<dbReference type="GO" id="GO:0032012">
    <property type="term" value="P:regulation of ARF protein signal transduction"/>
    <property type="evidence" value="ECO:0007669"/>
    <property type="project" value="InterPro"/>
</dbReference>
<dbReference type="Proteomes" id="UP001186944">
    <property type="component" value="Unassembled WGS sequence"/>
</dbReference>
<feature type="compositionally biased region" description="Polar residues" evidence="5">
    <location>
        <begin position="344"/>
        <end position="373"/>
    </location>
</feature>
<evidence type="ECO:0000313" key="9">
    <source>
        <dbReference type="Proteomes" id="UP001186944"/>
    </source>
</evidence>
<protein>
    <recommendedName>
        <fullName evidence="7">SEC7 domain-containing protein</fullName>
    </recommendedName>
</protein>
<name>A0AA88Y0M0_PINIB</name>
<dbReference type="GO" id="GO:0005793">
    <property type="term" value="C:endoplasmic reticulum-Golgi intermediate compartment"/>
    <property type="evidence" value="ECO:0007669"/>
    <property type="project" value="UniProtKB-SubCell"/>
</dbReference>
<dbReference type="EMBL" id="VSWD01000010">
    <property type="protein sequence ID" value="KAK3091515.1"/>
    <property type="molecule type" value="Genomic_DNA"/>
</dbReference>
<dbReference type="Gene3D" id="1.10.1000.11">
    <property type="entry name" value="Arf Nucleotide-binding Site Opener,domain 2"/>
    <property type="match status" value="1"/>
</dbReference>
<gene>
    <name evidence="8" type="ORF">FSP39_020408</name>
</gene>
<comment type="subcellular location">
    <subcellularLocation>
        <location evidence="2">Endoplasmic reticulum-Golgi intermediate compartment</location>
    </subcellularLocation>
    <subcellularLocation>
        <location evidence="1">Golgi apparatus</location>
        <location evidence="1">cis-Golgi network</location>
    </subcellularLocation>
</comment>
<dbReference type="InterPro" id="IPR035999">
    <property type="entry name" value="Sec7_dom_sf"/>
</dbReference>
<reference evidence="8" key="1">
    <citation type="submission" date="2019-08" db="EMBL/GenBank/DDBJ databases">
        <title>The improved chromosome-level genome for the pearl oyster Pinctada fucata martensii using PacBio sequencing and Hi-C.</title>
        <authorList>
            <person name="Zheng Z."/>
        </authorList>
    </citation>
    <scope>NUCLEOTIDE SEQUENCE</scope>
    <source>
        <strain evidence="8">ZZ-2019</strain>
        <tissue evidence="8">Adductor muscle</tissue>
    </source>
</reference>
<feature type="compositionally biased region" description="Basic residues" evidence="5">
    <location>
        <begin position="227"/>
        <end position="243"/>
    </location>
</feature>
<feature type="compositionally biased region" description="Basic residues" evidence="5">
    <location>
        <begin position="1505"/>
        <end position="1516"/>
    </location>
</feature>
<evidence type="ECO:0000256" key="3">
    <source>
        <dbReference type="ARBA" id="ARBA00022448"/>
    </source>
</evidence>
<evidence type="ECO:0000313" key="8">
    <source>
        <dbReference type="EMBL" id="KAK3091515.1"/>
    </source>
</evidence>
<organism evidence="8 9">
    <name type="scientific">Pinctada imbricata</name>
    <name type="common">Atlantic pearl-oyster</name>
    <name type="synonym">Pinctada martensii</name>
    <dbReference type="NCBI Taxonomy" id="66713"/>
    <lineage>
        <taxon>Eukaryota</taxon>
        <taxon>Metazoa</taxon>
        <taxon>Spiralia</taxon>
        <taxon>Lophotrochozoa</taxon>
        <taxon>Mollusca</taxon>
        <taxon>Bivalvia</taxon>
        <taxon>Autobranchia</taxon>
        <taxon>Pteriomorphia</taxon>
        <taxon>Pterioida</taxon>
        <taxon>Pterioidea</taxon>
        <taxon>Pteriidae</taxon>
        <taxon>Pinctada</taxon>
    </lineage>
</organism>
<dbReference type="GO" id="GO:0016197">
    <property type="term" value="P:endosomal transport"/>
    <property type="evidence" value="ECO:0007669"/>
    <property type="project" value="UniProtKB-ARBA"/>
</dbReference>
<feature type="region of interest" description="Disordered" evidence="5">
    <location>
        <begin position="1354"/>
        <end position="1399"/>
    </location>
</feature>
<accession>A0AA88Y0M0</accession>
<sequence length="1780" mass="198848">MMKRPQNGIYIIQGEISLVVTAMRRTSRWTSHSHQDDESDPLLSSFSQLKDVLNSIADLDEIEPNSFLGPFLEVIRSEDTTGPITGLALTSVNKFLSYGLVDPSTETAPAAIENIADAVTHARFVGTDPGSDEVVLMKILHVLRTLLLSPAGALLTNESVCEIMQSCFRICFEMRLSELLRKSAEHTLMDMVQLLFSRLPQFKEDPKWLANMKKLKMRTGGVDPSRMGRKKRSPKPRQKRPHPKPQPVLPEIEGDGKNEDVIKSGDVETPSESMTEDAVSESPGQGEGVAYVEAPRHRLATTPATPGEDGVIDIAQKFQDASEKESHLRKAQEISDAGIAPSLEDTSVQVTESGSIHGTESSTDQSQLTSESSSHIMLAIPGEEEIIRKSPSEAELNDESDQLSVKSEIGDDSESVNSMIDSTDDYVNTQGVRFTSQHLQKEGSGPLLPYGLPCVRELFRFLISLTNPLDRHNTDVMIHMGLNLLAVALESGADYIGQYNSLLFLVKDEMCRHLFLLLQTERLSIFSASLRVCFLLFESVRSHLKLQLEFYLTKLSDIIVSDSIRISHEMREIALESIVQLWRIPGLVTELYINYDCDMHCSNLFEDLTKLLSKNAFPVQGLFSTHLLSLDALLTVIDSIEQHCHSRILSATKPTEKSEGSTDLPTISQSEHEVTKETPFVGPPTSGHDMAQKLASQSRENLTQDVATSSKSNENVQSRKTPHIRPNRMKVCDKIPSLEDIFTIKQRKKLYYTGTDQFNVKPSKGITYLQEKGLLKSPLDVGNVVMFLRENPKLDKAMIGEYVSNKKNKKTLEAFVKSFNFEDLRVDEALRQYLEAFRLPGEAPVISYLIEHFSDHWFKSNGEPFVNVDAAFTLAYAVIMLNVDQHNHNAKKQNIPMTVNEFRKNLKSCNGGQDFEQDMLEEIYNAIRNEEIVMPAEHTGLVRENYLWKVLLRRGTTKDGSFMHLPSGSFDHDLFTLIWGPTVAALSFVFDKSSDDSIIQKAIAGFRKCAMISAHYGMSDVFDNLVISLCKFTTLLSSAESPENLPVAFGSNNKAQLAARTVFGLAHRHGDILREGWKNIMDCMLQLYRAKLLPKGLIEVEDFIDPSGKICIMKEESAAAQRSEGVLSSFYSYFTSEPVTTKGPTPEEQEASKLAHSCIQDCHLEQLITESKFLREDSLTELVKALIMASQGPDAHESTETSFDEDASVFFLELLIRVVLQNRDRVTPIWQAVRDHMYTLLVNSNDHTFLVERTVVGLLRLSIRLLRREEIASQVLTSLRILLMMKPSVIHSCARQISYAQHELLRTNAANIHTGQDWFTLFTLLEVSGAGANPPPLLQVCPGVEMSEAINDAGAQSDSELPSGSIGDNYSDRGYTSDSELYDSQSRTNRSASPIEVKPVPGNGSWLLVNKDNQSQIKDDPPSSVTRPIIPPNQFSIELSEDLYYCDSKALLKSAETLSFLVRDAAHVTPLNFESCVHAIRTFTEASLNGGRQRTPLHGKQSTKVQHKLHKNKRSKKDINKMKKSNSSPSHLHSADCSDEEGEGEGTASGLASLSIQLLDLMHTLHTRAASIFTSWAQEEVPGEEREVIDAGHSALWSKCWCPLLQGIARLCCDTRRQVRSQALTYLQRALLVHDLQTLSASEWEACFNKVLFPLLTKLLESISPQDPTGMEETRMRASTLLCKVFLQHLSPLLSLSTFTALWLTILDFMDKYMHADNSDLLSEAIPESLKNMLLVMDTASIFQTGDGGESQLWKLTWHRIDAILPHLKGELFKPRETGI</sequence>
<dbReference type="InterPro" id="IPR000904">
    <property type="entry name" value="Sec7_dom"/>
</dbReference>
<feature type="compositionally biased region" description="Basic and acidic residues" evidence="5">
    <location>
        <begin position="254"/>
        <end position="266"/>
    </location>
</feature>
<dbReference type="PANTHER" id="PTHR10663">
    <property type="entry name" value="GUANYL-NUCLEOTIDE EXCHANGE FACTOR"/>
    <property type="match status" value="1"/>
</dbReference>
<dbReference type="GO" id="GO:0005794">
    <property type="term" value="C:Golgi apparatus"/>
    <property type="evidence" value="ECO:0007669"/>
    <property type="project" value="UniProtKB-SubCell"/>
</dbReference>
<evidence type="ECO:0000256" key="2">
    <source>
        <dbReference type="ARBA" id="ARBA00004399"/>
    </source>
</evidence>
<dbReference type="InterPro" id="IPR023394">
    <property type="entry name" value="Sec7_C_sf"/>
</dbReference>
<keyword evidence="6" id="KW-0812">Transmembrane</keyword>
<feature type="transmembrane region" description="Helical" evidence="6">
    <location>
        <begin position="1686"/>
        <end position="1706"/>
    </location>
</feature>
<dbReference type="Pfam" id="PF23325">
    <property type="entry name" value="TPR_28"/>
    <property type="match status" value="1"/>
</dbReference>
<evidence type="ECO:0000256" key="5">
    <source>
        <dbReference type="SAM" id="MobiDB-lite"/>
    </source>
</evidence>
<feature type="domain" description="SEC7" evidence="7">
    <location>
        <begin position="740"/>
        <end position="930"/>
    </location>
</feature>
<dbReference type="CDD" id="cd00171">
    <property type="entry name" value="Sec7"/>
    <property type="match status" value="1"/>
</dbReference>
<dbReference type="SUPFAM" id="SSF48371">
    <property type="entry name" value="ARM repeat"/>
    <property type="match status" value="1"/>
</dbReference>
<feature type="compositionally biased region" description="Polar residues" evidence="5">
    <location>
        <begin position="694"/>
        <end position="719"/>
    </location>
</feature>
<keyword evidence="6" id="KW-0472">Membrane</keyword>
<feature type="compositionally biased region" description="Polar residues" evidence="5">
    <location>
        <begin position="1354"/>
        <end position="1392"/>
    </location>
</feature>
<keyword evidence="3" id="KW-0813">Transport</keyword>
<feature type="region of interest" description="Disordered" evidence="5">
    <location>
        <begin position="651"/>
        <end position="722"/>
    </location>
</feature>
<dbReference type="Pfam" id="PF12783">
    <property type="entry name" value="Sec7-like_HUS"/>
    <property type="match status" value="1"/>
</dbReference>
<proteinExistence type="predicted"/>
<keyword evidence="4" id="KW-0333">Golgi apparatus</keyword>
<dbReference type="PANTHER" id="PTHR10663:SF388">
    <property type="entry name" value="GOLGI-SPECIFIC BREFELDIN A-RESISTANCE GUANINE NUCLEOTIDE EXCHANGE FACTOR 1"/>
    <property type="match status" value="1"/>
</dbReference>
<dbReference type="SUPFAM" id="SSF48425">
    <property type="entry name" value="Sec7 domain"/>
    <property type="match status" value="1"/>
</dbReference>